<keyword evidence="3" id="KW-1185">Reference proteome</keyword>
<organism evidence="2 3">
    <name type="scientific">Candidatus Protofrankia californiensis</name>
    <dbReference type="NCBI Taxonomy" id="1839754"/>
    <lineage>
        <taxon>Bacteria</taxon>
        <taxon>Bacillati</taxon>
        <taxon>Actinomycetota</taxon>
        <taxon>Actinomycetes</taxon>
        <taxon>Frankiales</taxon>
        <taxon>Frankiaceae</taxon>
        <taxon>Protofrankia</taxon>
    </lineage>
</organism>
<dbReference type="EMBL" id="FLUV01000375">
    <property type="protein sequence ID" value="SBW19057.1"/>
    <property type="molecule type" value="Genomic_DNA"/>
</dbReference>
<gene>
    <name evidence="2" type="ORF">FDG2_0939</name>
</gene>
<dbReference type="Gene3D" id="3.90.1200.10">
    <property type="match status" value="1"/>
</dbReference>
<dbReference type="InterPro" id="IPR011009">
    <property type="entry name" value="Kinase-like_dom_sf"/>
</dbReference>
<evidence type="ECO:0000313" key="3">
    <source>
        <dbReference type="Proteomes" id="UP000199013"/>
    </source>
</evidence>
<feature type="domain" description="Aminoglycoside phosphotransferase" evidence="1">
    <location>
        <begin position="142"/>
        <end position="203"/>
    </location>
</feature>
<reference evidence="3" key="1">
    <citation type="submission" date="2016-02" db="EMBL/GenBank/DDBJ databases">
        <authorList>
            <person name="Wibberg D."/>
        </authorList>
    </citation>
    <scope>NUCLEOTIDE SEQUENCE [LARGE SCALE GENOMIC DNA]</scope>
</reference>
<dbReference type="CDD" id="cd05120">
    <property type="entry name" value="APH_ChoK_like"/>
    <property type="match status" value="1"/>
</dbReference>
<accession>A0A1C3NUJ5</accession>
<dbReference type="SUPFAM" id="SSF56112">
    <property type="entry name" value="Protein kinase-like (PK-like)"/>
    <property type="match status" value="1"/>
</dbReference>
<proteinExistence type="predicted"/>
<name>A0A1C3NUJ5_9ACTN</name>
<dbReference type="AlphaFoldDB" id="A0A1C3NUJ5"/>
<feature type="domain" description="Aminoglycoside phosphotransferase" evidence="1">
    <location>
        <begin position="29"/>
        <end position="141"/>
    </location>
</feature>
<dbReference type="Pfam" id="PF01636">
    <property type="entry name" value="APH"/>
    <property type="match status" value="2"/>
</dbReference>
<dbReference type="PANTHER" id="PTHR21310">
    <property type="entry name" value="AMINOGLYCOSIDE PHOSPHOTRANSFERASE-RELATED-RELATED"/>
    <property type="match status" value="1"/>
</dbReference>
<dbReference type="Proteomes" id="UP000199013">
    <property type="component" value="Unassembled WGS sequence"/>
</dbReference>
<sequence length="261" mass="29112">MKLAELAPERVAVAVEHLLPEAAPVRPLRTLREGRSHRSWVLDSGLGRLVGKVAMTNRTEVVLHRLAEHRRVAGLGVPVPNLLGFTPSSELVGGRMLIVAEYLDGQDAEEAFSSMPVDAMASVLRSTGAALRQLHQVSVPAFGDVYLPNILVDAQGRFRALLDLEHVRWVDPAMDFVKPAMWMFEGRPEWADAFADGYGIAKAQPPCWPERLSVATGLELLTGVDYWTRVRDEAMREDYLRRLRAWVRSDGVRHVWSSVTT</sequence>
<evidence type="ECO:0000313" key="2">
    <source>
        <dbReference type="EMBL" id="SBW19057.1"/>
    </source>
</evidence>
<dbReference type="InterPro" id="IPR051678">
    <property type="entry name" value="AGP_Transferase"/>
</dbReference>
<dbReference type="InterPro" id="IPR002575">
    <property type="entry name" value="Aminoglycoside_PTrfase"/>
</dbReference>
<protein>
    <recommendedName>
        <fullName evidence="1">Aminoglycoside phosphotransferase domain-containing protein</fullName>
    </recommendedName>
</protein>
<evidence type="ECO:0000259" key="1">
    <source>
        <dbReference type="Pfam" id="PF01636"/>
    </source>
</evidence>